<dbReference type="InterPro" id="IPR047187">
    <property type="entry name" value="SF1_C_Upf1"/>
</dbReference>
<evidence type="ECO:0000313" key="17">
    <source>
        <dbReference type="Proteomes" id="UP001163046"/>
    </source>
</evidence>
<comment type="caution">
    <text evidence="16">The sequence shown here is derived from an EMBL/GenBank/DDBJ whole genome shotgun (WGS) entry which is preliminary data.</text>
</comment>
<dbReference type="OrthoDB" id="6513042at2759"/>
<evidence type="ECO:0000313" key="16">
    <source>
        <dbReference type="EMBL" id="KAJ7381924.1"/>
    </source>
</evidence>
<evidence type="ECO:0000256" key="7">
    <source>
        <dbReference type="ARBA" id="ARBA00022806"/>
    </source>
</evidence>
<dbReference type="Gene3D" id="3.40.50.300">
    <property type="entry name" value="P-loop containing nucleotide triphosphate hydrolases"/>
    <property type="match status" value="2"/>
</dbReference>
<gene>
    <name evidence="16" type="ORF">OS493_038256</name>
</gene>
<comment type="subcellular location">
    <subcellularLocation>
        <location evidence="1">Cytoplasm</location>
    </subcellularLocation>
</comment>
<dbReference type="GO" id="GO:0003724">
    <property type="term" value="F:RNA helicase activity"/>
    <property type="evidence" value="ECO:0007669"/>
    <property type="project" value="UniProtKB-EC"/>
</dbReference>
<comment type="catalytic activity">
    <reaction evidence="10">
        <text>ATP + H2O = ADP + phosphate + H(+)</text>
        <dbReference type="Rhea" id="RHEA:13065"/>
        <dbReference type="ChEBI" id="CHEBI:15377"/>
        <dbReference type="ChEBI" id="CHEBI:15378"/>
        <dbReference type="ChEBI" id="CHEBI:30616"/>
        <dbReference type="ChEBI" id="CHEBI:43474"/>
        <dbReference type="ChEBI" id="CHEBI:456216"/>
        <dbReference type="EC" id="3.6.4.13"/>
    </reaction>
</comment>
<dbReference type="GO" id="GO:0031047">
    <property type="term" value="P:regulatory ncRNA-mediated gene silencing"/>
    <property type="evidence" value="ECO:0007669"/>
    <property type="project" value="UniProtKB-KW"/>
</dbReference>
<dbReference type="InterPro" id="IPR041679">
    <property type="entry name" value="DNA2/NAM7-like_C"/>
</dbReference>
<evidence type="ECO:0000256" key="4">
    <source>
        <dbReference type="ARBA" id="ARBA00022490"/>
    </source>
</evidence>
<evidence type="ECO:0000256" key="11">
    <source>
        <dbReference type="SAM" id="MobiDB-lite"/>
    </source>
</evidence>
<evidence type="ECO:0000256" key="8">
    <source>
        <dbReference type="ARBA" id="ARBA00022840"/>
    </source>
</evidence>
<dbReference type="InterPro" id="IPR041677">
    <property type="entry name" value="DNA2/NAM7_AAA_11"/>
</dbReference>
<keyword evidence="6" id="KW-0378">Hydrolase</keyword>
<dbReference type="GO" id="GO:0005737">
    <property type="term" value="C:cytoplasm"/>
    <property type="evidence" value="ECO:0007669"/>
    <property type="project" value="UniProtKB-SubCell"/>
</dbReference>
<protein>
    <recommendedName>
        <fullName evidence="3">RNA helicase</fullName>
        <ecNumber evidence="3">3.6.4.13</ecNumber>
    </recommendedName>
</protein>
<dbReference type="AlphaFoldDB" id="A0A9W9ZKZ6"/>
<dbReference type="InterPro" id="IPR013783">
    <property type="entry name" value="Ig-like_fold"/>
</dbReference>
<dbReference type="PANTHER" id="PTHR45418">
    <property type="entry name" value="CANCER/TESTIS ANTIGEN 55"/>
    <property type="match status" value="1"/>
</dbReference>
<keyword evidence="7" id="KW-0347">Helicase</keyword>
<dbReference type="GO" id="GO:0005524">
    <property type="term" value="F:ATP binding"/>
    <property type="evidence" value="ECO:0007669"/>
    <property type="project" value="UniProtKB-KW"/>
</dbReference>
<feature type="region of interest" description="Disordered" evidence="11">
    <location>
        <begin position="1110"/>
        <end position="1133"/>
    </location>
</feature>
<evidence type="ECO:0000256" key="10">
    <source>
        <dbReference type="ARBA" id="ARBA00047984"/>
    </source>
</evidence>
<dbReference type="CDD" id="cd18808">
    <property type="entry name" value="SF1_C_Upf1"/>
    <property type="match status" value="1"/>
</dbReference>
<dbReference type="Pfam" id="PF21635">
    <property type="entry name" value="Mov-10_helical"/>
    <property type="match status" value="1"/>
</dbReference>
<evidence type="ECO:0000259" key="13">
    <source>
        <dbReference type="Pfam" id="PF13087"/>
    </source>
</evidence>
<evidence type="ECO:0000256" key="2">
    <source>
        <dbReference type="ARBA" id="ARBA00005601"/>
    </source>
</evidence>
<dbReference type="EMBL" id="MU825963">
    <property type="protein sequence ID" value="KAJ7381924.1"/>
    <property type="molecule type" value="Genomic_DNA"/>
</dbReference>
<keyword evidence="8" id="KW-0067">ATP-binding</keyword>
<feature type="domain" description="DNA2/NAM7 helicase helicase" evidence="12">
    <location>
        <begin position="535"/>
        <end position="637"/>
    </location>
</feature>
<evidence type="ECO:0000256" key="3">
    <source>
        <dbReference type="ARBA" id="ARBA00012552"/>
    </source>
</evidence>
<dbReference type="InterPro" id="IPR049079">
    <property type="entry name" value="Mov-10_helical"/>
</dbReference>
<feature type="domain" description="Helicase MOV-10-like beta-barrel" evidence="14">
    <location>
        <begin position="406"/>
        <end position="480"/>
    </location>
</feature>
<proteinExistence type="inferred from homology"/>
<dbReference type="EC" id="3.6.4.13" evidence="3"/>
<evidence type="ECO:0000259" key="14">
    <source>
        <dbReference type="Pfam" id="PF21634"/>
    </source>
</evidence>
<dbReference type="CDD" id="cd18078">
    <property type="entry name" value="DEXXQc_Mov10L1"/>
    <property type="match status" value="1"/>
</dbReference>
<accession>A0A9W9ZKZ6</accession>
<feature type="domain" description="Helicase MOV-10 helical" evidence="15">
    <location>
        <begin position="366"/>
        <end position="403"/>
    </location>
</feature>
<dbReference type="Proteomes" id="UP001163046">
    <property type="component" value="Unassembled WGS sequence"/>
</dbReference>
<keyword evidence="5" id="KW-0547">Nucleotide-binding</keyword>
<evidence type="ECO:0000259" key="15">
    <source>
        <dbReference type="Pfam" id="PF21635"/>
    </source>
</evidence>
<organism evidence="16 17">
    <name type="scientific">Desmophyllum pertusum</name>
    <dbReference type="NCBI Taxonomy" id="174260"/>
    <lineage>
        <taxon>Eukaryota</taxon>
        <taxon>Metazoa</taxon>
        <taxon>Cnidaria</taxon>
        <taxon>Anthozoa</taxon>
        <taxon>Hexacorallia</taxon>
        <taxon>Scleractinia</taxon>
        <taxon>Caryophylliina</taxon>
        <taxon>Caryophylliidae</taxon>
        <taxon>Desmophyllum</taxon>
    </lineage>
</organism>
<dbReference type="InterPro" id="IPR027417">
    <property type="entry name" value="P-loop_NTPase"/>
</dbReference>
<keyword evidence="17" id="KW-1185">Reference proteome</keyword>
<dbReference type="GO" id="GO:0016787">
    <property type="term" value="F:hydrolase activity"/>
    <property type="evidence" value="ECO:0007669"/>
    <property type="project" value="UniProtKB-KW"/>
</dbReference>
<dbReference type="PANTHER" id="PTHR45418:SF1">
    <property type="entry name" value="CANCER_TESTIS ANTIGEN 55"/>
    <property type="match status" value="1"/>
</dbReference>
<feature type="region of interest" description="Disordered" evidence="11">
    <location>
        <begin position="1064"/>
        <end position="1085"/>
    </location>
</feature>
<dbReference type="Pfam" id="PF21634">
    <property type="entry name" value="MOV-10_beta-barrel"/>
    <property type="match status" value="1"/>
</dbReference>
<keyword evidence="9" id="KW-0943">RNA-mediated gene silencing</keyword>
<comment type="similarity">
    <text evidence="2">Belongs to the DNA2/NAM7 helicase family. SDE3 subfamily.</text>
</comment>
<evidence type="ECO:0000256" key="5">
    <source>
        <dbReference type="ARBA" id="ARBA00022741"/>
    </source>
</evidence>
<reference evidence="16" key="1">
    <citation type="submission" date="2023-01" db="EMBL/GenBank/DDBJ databases">
        <title>Genome assembly of the deep-sea coral Lophelia pertusa.</title>
        <authorList>
            <person name="Herrera S."/>
            <person name="Cordes E."/>
        </authorList>
    </citation>
    <scope>NUCLEOTIDE SEQUENCE</scope>
    <source>
        <strain evidence="16">USNM1676648</strain>
        <tissue evidence="16">Polyp</tissue>
    </source>
</reference>
<evidence type="ECO:0000256" key="6">
    <source>
        <dbReference type="ARBA" id="ARBA00022801"/>
    </source>
</evidence>
<dbReference type="Pfam" id="PF13087">
    <property type="entry name" value="AAA_12"/>
    <property type="match status" value="1"/>
</dbReference>
<evidence type="ECO:0000259" key="12">
    <source>
        <dbReference type="Pfam" id="PF13086"/>
    </source>
</evidence>
<dbReference type="Pfam" id="PF13086">
    <property type="entry name" value="AAA_11"/>
    <property type="match status" value="2"/>
</dbReference>
<dbReference type="InterPro" id="IPR049080">
    <property type="entry name" value="MOV-10-like_beta-barrel"/>
</dbReference>
<feature type="domain" description="DNA2/NAM7 helicase helicase" evidence="12">
    <location>
        <begin position="643"/>
        <end position="715"/>
    </location>
</feature>
<dbReference type="FunFam" id="3.40.50.300:FF:000864">
    <property type="entry name" value="Mov10-like RISC complex RNA helicase 1"/>
    <property type="match status" value="1"/>
</dbReference>
<keyword evidence="4" id="KW-0963">Cytoplasm</keyword>
<evidence type="ECO:0000256" key="1">
    <source>
        <dbReference type="ARBA" id="ARBA00004496"/>
    </source>
</evidence>
<feature type="domain" description="DNA2/NAM7 helicase-like C-terminal" evidence="13">
    <location>
        <begin position="741"/>
        <end position="940"/>
    </location>
</feature>
<dbReference type="SUPFAM" id="SSF52540">
    <property type="entry name" value="P-loop containing nucleoside triphosphate hydrolases"/>
    <property type="match status" value="1"/>
</dbReference>
<evidence type="ECO:0000256" key="9">
    <source>
        <dbReference type="ARBA" id="ARBA00023158"/>
    </source>
</evidence>
<dbReference type="Gene3D" id="2.60.40.10">
    <property type="entry name" value="Immunoglobulins"/>
    <property type="match status" value="1"/>
</dbReference>
<name>A0A9W9ZKZ6_9CNID</name>
<sequence>MWKPRARPKRLAGKPRVFKSCQNGRLTMLKTNSSSCSAETFIGTITNIAHDSGVVDNDITFKLSCVRFGYTPYPGDWVKLDLDRAPDGSAEVRGVMPLREKNFTGTVGYVSSGFGYIDEDVFFTSGVCPRGFRPCRGTLSSPSPHSQMFMGGRMAELMRNKEGLTITDQLDFGSVMVGESKSMIVWISNKGEKGHIFQSCTSVRDDPQFSVQLANTPSTQSDVKENHQRNRSVSVEDLLLQGSLLAPGMEIPPKQAKQVIVIFNAKNLGRVNHLLVFNFGGFEIGRHVTSNVEDPRQAVLRPSAPYQRSHNRTKQAWRKVADSNTGEEWIVPGEKPIRKRKIFLPVKLSQYNIPRDIRRCILDGGDLGSIVHALREPLTLKTYAARFSTLLYAEELQMEVDMREFDMEGVNMNVHGEFLSLNVPGLAEGRPSLLIGDKVVASLTGSSSDSPKYEGFIHEVHKDNILLKFNEEFHNRFAMQECDVMFFFNRTTLRRAHRAVEFALSLGEEGASSNESKTETSNKENPEDFLYNTSLNERQRAAVCRIVSGQCRPTPYLLFGPPGTGKTITVVETILQIFHRIPSSRVLACAPSNSASDLIAERLHMSGFIQEGDLVRLNAIQRAQTIPESITPYCLDTDQLDVAARYRIIVSTCSTAGQLYSWDYGLVMSRMCLLMRFAGQATEPECLVAVGLAAGDDGQVVLAGDPFQLGPVLQSRVAAAYGLNISLLERLMSRPLYCRNEDKFSDHGCYDPLLVTKLINNYRSHPAVLKLPSAVFYHDELRPCADVRMRESLCQWEKLPRKGFPVIFHGLKGEDVREGNSPSWFNPVEAVQVMKYLQSLRSNDKFSLKLTDIGVITPYRKQVEKLRLLFDRLGLEEVKVGSVEEFQGQERLAIIISTVRSNESLVGVDVRHSVGFLSNPKRFNVAITRAQALLVVVGNPHVLCQDPYWCCLLQYCVMNDCYVGCDLPSLDQQFLKEEFHAATDLLSRVLWAKDEPQENKNDIASPKIANSMLSEDQTVSAVLQNQAACTKNNDLQPDKCQAVTMDADSNSLSCNFVYNSRNLESNEQQDNASNGSRIQDTNQMTSDENYSTRFSHEAVGLNERTGGSGGLCLSNMGSDSKSVIKEQDSDSDDELEQFILQPRNGRHLSNRKL</sequence>